<feature type="domain" description="Peptidase C51" evidence="2">
    <location>
        <begin position="138"/>
        <end position="223"/>
    </location>
</feature>
<dbReference type="SUPFAM" id="SSF47090">
    <property type="entry name" value="PGBD-like"/>
    <property type="match status" value="1"/>
</dbReference>
<proteinExistence type="predicted"/>
<dbReference type="KEGG" id="xba:C7S18_04670"/>
<dbReference type="Gene3D" id="1.10.101.10">
    <property type="entry name" value="PGBD-like superfamily/PGBD"/>
    <property type="match status" value="1"/>
</dbReference>
<dbReference type="InterPro" id="IPR007921">
    <property type="entry name" value="CHAP_dom"/>
</dbReference>
<feature type="domain" description="Peptidoglycan binding-like" evidence="1">
    <location>
        <begin position="10"/>
        <end position="71"/>
    </location>
</feature>
<evidence type="ECO:0000313" key="4">
    <source>
        <dbReference type="Proteomes" id="UP000241074"/>
    </source>
</evidence>
<dbReference type="InterPro" id="IPR036366">
    <property type="entry name" value="PGBDSf"/>
</dbReference>
<dbReference type="EMBL" id="CP027860">
    <property type="protein sequence ID" value="AVP96534.1"/>
    <property type="molecule type" value="Genomic_DNA"/>
</dbReference>
<protein>
    <submittedName>
        <fullName evidence="3">Peptidoglycan-binding protein</fullName>
    </submittedName>
</protein>
<dbReference type="OrthoDB" id="5395100at2"/>
<name>A0A2P1PNW2_9GAMM</name>
<dbReference type="AlphaFoldDB" id="A0A2P1PNW2"/>
<reference evidence="3 4" key="2">
    <citation type="submission" date="2018-03" db="EMBL/GenBank/DDBJ databases">
        <authorList>
            <person name="Keele B.F."/>
        </authorList>
    </citation>
    <scope>NUCLEOTIDE SEQUENCE [LARGE SCALE GENOMIC DNA]</scope>
    <source>
        <strain evidence="3 4">D13</strain>
    </source>
</reference>
<dbReference type="InterPro" id="IPR038765">
    <property type="entry name" value="Papain-like_cys_pep_sf"/>
</dbReference>
<reference evidence="3 4" key="1">
    <citation type="submission" date="2018-03" db="EMBL/GenBank/DDBJ databases">
        <title>Ahniella affigens gen. nov., sp. nov., a gammaproteobacterium isolated from sandy soil near a stream.</title>
        <authorList>
            <person name="Ko Y."/>
            <person name="Kim J.-H."/>
        </authorList>
    </citation>
    <scope>NUCLEOTIDE SEQUENCE [LARGE SCALE GENOMIC DNA]</scope>
    <source>
        <strain evidence="3 4">D13</strain>
    </source>
</reference>
<dbReference type="Pfam" id="PF01471">
    <property type="entry name" value="PG_binding_1"/>
    <property type="match status" value="1"/>
</dbReference>
<dbReference type="RefSeq" id="WP_106890462.1">
    <property type="nucleotide sequence ID" value="NZ_CP027860.1"/>
</dbReference>
<evidence type="ECO:0000259" key="2">
    <source>
        <dbReference type="Pfam" id="PF05257"/>
    </source>
</evidence>
<sequence length="252" mass="27427">MQLPISAGQTGQAVQTLSTLLHAAGYLQASQSSFDRDVNLAVRAFQTQHVDERGQPLVVDGVVGPLTWWAMTHPKQNPVPDPDLHDFSSILPKGGSNRGRAALREALDEMSAGAGESGANNQGPDVKKYLNGLADPPGDWCAGFVSWCFDQHAAGSPFGYTVGARDLYRRCRDRGWAYDIQKQRAEPGDIVAWTRPGPKGWEGHVGIVLQQTDGGYLHTIEGNRGAFPAKVNRFSYVLSRMERLLGFARVSP</sequence>
<dbReference type="Proteomes" id="UP000241074">
    <property type="component" value="Chromosome"/>
</dbReference>
<organism evidence="3 4">
    <name type="scientific">Ahniella affigens</name>
    <dbReference type="NCBI Taxonomy" id="2021234"/>
    <lineage>
        <taxon>Bacteria</taxon>
        <taxon>Pseudomonadati</taxon>
        <taxon>Pseudomonadota</taxon>
        <taxon>Gammaproteobacteria</taxon>
        <taxon>Lysobacterales</taxon>
        <taxon>Rhodanobacteraceae</taxon>
        <taxon>Ahniella</taxon>
    </lineage>
</organism>
<evidence type="ECO:0000259" key="1">
    <source>
        <dbReference type="Pfam" id="PF01471"/>
    </source>
</evidence>
<dbReference type="InterPro" id="IPR002477">
    <property type="entry name" value="Peptidoglycan-bd-like"/>
</dbReference>
<dbReference type="SUPFAM" id="SSF54001">
    <property type="entry name" value="Cysteine proteinases"/>
    <property type="match status" value="1"/>
</dbReference>
<dbReference type="InterPro" id="IPR036365">
    <property type="entry name" value="PGBD-like_sf"/>
</dbReference>
<keyword evidence="4" id="KW-1185">Reference proteome</keyword>
<gene>
    <name evidence="3" type="ORF">C7S18_04670</name>
</gene>
<dbReference type="Pfam" id="PF05257">
    <property type="entry name" value="CHAP"/>
    <property type="match status" value="1"/>
</dbReference>
<accession>A0A2P1PNW2</accession>
<evidence type="ECO:0000313" key="3">
    <source>
        <dbReference type="EMBL" id="AVP96534.1"/>
    </source>
</evidence>
<dbReference type="Gene3D" id="3.90.1720.10">
    <property type="entry name" value="endopeptidase domain like (from Nostoc punctiforme)"/>
    <property type="match status" value="1"/>
</dbReference>